<dbReference type="PATRIC" id="fig|1461583.4.peg.609"/>
<proteinExistence type="predicted"/>
<evidence type="ECO:0000256" key="1">
    <source>
        <dbReference type="PROSITE-ProRule" id="PRU00339"/>
    </source>
</evidence>
<dbReference type="InterPro" id="IPR019734">
    <property type="entry name" value="TPR_rpt"/>
</dbReference>
<dbReference type="AlphaFoldDB" id="A0A078M593"/>
<organism evidence="2">
    <name type="scientific">Metalysinibacillus saudimassiliensis</name>
    <dbReference type="NCBI Taxonomy" id="1461583"/>
    <lineage>
        <taxon>Bacteria</taxon>
        <taxon>Bacillati</taxon>
        <taxon>Bacillota</taxon>
        <taxon>Bacilli</taxon>
        <taxon>Bacillales</taxon>
        <taxon>Caryophanaceae</taxon>
        <taxon>Metalysinibacillus</taxon>
    </lineage>
</organism>
<accession>A0A078M593</accession>
<dbReference type="InterPro" id="IPR011990">
    <property type="entry name" value="TPR-like_helical_dom_sf"/>
</dbReference>
<evidence type="ECO:0000313" key="2">
    <source>
        <dbReference type="EMBL" id="CEA00512.1"/>
    </source>
</evidence>
<sequence length="232" mass="26007">MEQIEALFASGQMTAGFEALQQAVKAGTATIAMQNHYNLLVGLGYLDLPVANAKVPQFTEDGAEQYKVLAPFYQLIATQDANAFGETVEALQQGDDALQAEAYFLMATYFGVTKAYDKAFAQHAEALRLNPNQALYWGHFAQTVQRGNGHPLLALRLIEQAIALDPLNARYYVIQHYIFMQLLTMTKNLNYSVSAEEALHAARKRLRPEQKPLQIEIAKAQDMLQQWQQQIL</sequence>
<dbReference type="PROSITE" id="PS50005">
    <property type="entry name" value="TPR"/>
    <property type="match status" value="1"/>
</dbReference>
<dbReference type="HOGENOM" id="CLU_1188806_0_0_9"/>
<dbReference type="EMBL" id="LN483073">
    <property type="protein sequence ID" value="CEA00512.1"/>
    <property type="molecule type" value="Genomic_DNA"/>
</dbReference>
<dbReference type="Gene3D" id="1.25.40.10">
    <property type="entry name" value="Tetratricopeptide repeat domain"/>
    <property type="match status" value="1"/>
</dbReference>
<feature type="repeat" description="TPR" evidence="1">
    <location>
        <begin position="100"/>
        <end position="133"/>
    </location>
</feature>
<dbReference type="SUPFAM" id="SSF48439">
    <property type="entry name" value="Protein prenylyltransferase"/>
    <property type="match status" value="1"/>
</dbReference>
<keyword evidence="1" id="KW-0802">TPR repeat</keyword>
<protein>
    <submittedName>
        <fullName evidence="2">Uncharacterized protein</fullName>
    </submittedName>
</protein>
<reference evidence="2" key="1">
    <citation type="submission" date="2014-07" db="EMBL/GenBank/DDBJ databases">
        <authorList>
            <person name="Urmite Genomes Urmite Genomes"/>
        </authorList>
    </citation>
    <scope>NUCLEOTIDE SEQUENCE</scope>
    <source>
        <strain evidence="2">13S34_air</strain>
    </source>
</reference>
<gene>
    <name evidence="2" type="ORF">BN1050_00637</name>
</gene>
<name>A0A078M593_9BACL</name>